<accession>A0A4Y2PXK4</accession>
<dbReference type="EMBL" id="BGPR01012329">
    <property type="protein sequence ID" value="GBN55603.1"/>
    <property type="molecule type" value="Genomic_DNA"/>
</dbReference>
<keyword evidence="2" id="KW-1185">Reference proteome</keyword>
<comment type="caution">
    <text evidence="1">The sequence shown here is derived from an EMBL/GenBank/DDBJ whole genome shotgun (WGS) entry which is preliminary data.</text>
</comment>
<reference evidence="1 2" key="1">
    <citation type="journal article" date="2019" name="Sci. Rep.">
        <title>Orb-weaving spider Araneus ventricosus genome elucidates the spidroin gene catalogue.</title>
        <authorList>
            <person name="Kono N."/>
            <person name="Nakamura H."/>
            <person name="Ohtoshi R."/>
            <person name="Moran D.A.P."/>
            <person name="Shinohara A."/>
            <person name="Yoshida Y."/>
            <person name="Fujiwara M."/>
            <person name="Mori M."/>
            <person name="Tomita M."/>
            <person name="Arakawa K."/>
        </authorList>
    </citation>
    <scope>NUCLEOTIDE SEQUENCE [LARGE SCALE GENOMIC DNA]</scope>
</reference>
<dbReference type="Proteomes" id="UP000499080">
    <property type="component" value="Unassembled WGS sequence"/>
</dbReference>
<evidence type="ECO:0000313" key="1">
    <source>
        <dbReference type="EMBL" id="GBN55603.1"/>
    </source>
</evidence>
<name>A0A4Y2PXK4_ARAVE</name>
<gene>
    <name evidence="1" type="ORF">AVEN_108999_1</name>
</gene>
<organism evidence="1 2">
    <name type="scientific">Araneus ventricosus</name>
    <name type="common">Orbweaver spider</name>
    <name type="synonym">Epeira ventricosa</name>
    <dbReference type="NCBI Taxonomy" id="182803"/>
    <lineage>
        <taxon>Eukaryota</taxon>
        <taxon>Metazoa</taxon>
        <taxon>Ecdysozoa</taxon>
        <taxon>Arthropoda</taxon>
        <taxon>Chelicerata</taxon>
        <taxon>Arachnida</taxon>
        <taxon>Araneae</taxon>
        <taxon>Araneomorphae</taxon>
        <taxon>Entelegynae</taxon>
        <taxon>Araneoidea</taxon>
        <taxon>Araneidae</taxon>
        <taxon>Araneus</taxon>
    </lineage>
</organism>
<proteinExistence type="predicted"/>
<evidence type="ECO:0000313" key="2">
    <source>
        <dbReference type="Proteomes" id="UP000499080"/>
    </source>
</evidence>
<dbReference type="AlphaFoldDB" id="A0A4Y2PXK4"/>
<protein>
    <submittedName>
        <fullName evidence="1">Uncharacterized protein</fullName>
    </submittedName>
</protein>
<sequence>MFTRWVEAVPMVDQTTRTLHRFFYRNEFLVLANPSHKCSALPPLQETTLCREAEKSQPQRRPQDKKGNSMGVILLKALDAAESVS</sequence>